<organism evidence="1 2">
    <name type="scientific">Aneurinibacillus thermoaerophilus</name>
    <dbReference type="NCBI Taxonomy" id="143495"/>
    <lineage>
        <taxon>Bacteria</taxon>
        <taxon>Bacillati</taxon>
        <taxon>Bacillota</taxon>
        <taxon>Bacilli</taxon>
        <taxon>Bacillales</taxon>
        <taxon>Paenibacillaceae</taxon>
        <taxon>Aneurinibacillus group</taxon>
        <taxon>Aneurinibacillus</taxon>
    </lineage>
</organism>
<name>A0ABX8YHC4_ANETH</name>
<keyword evidence="2" id="KW-1185">Reference proteome</keyword>
<dbReference type="EMBL" id="CP080765">
    <property type="protein sequence ID" value="QYY44719.1"/>
    <property type="molecule type" value="Genomic_DNA"/>
</dbReference>
<evidence type="ECO:0008006" key="3">
    <source>
        <dbReference type="Google" id="ProtNLM"/>
    </source>
</evidence>
<reference evidence="1 2" key="1">
    <citation type="submission" date="2021-08" db="EMBL/GenBank/DDBJ databases">
        <title>Complete genome sequence of the strain Aneurinibacillus thermoaerophilus CCM 8960.</title>
        <authorList>
            <person name="Musilova J."/>
            <person name="Kourilova X."/>
            <person name="Pernicova I."/>
            <person name="Bezdicek M."/>
            <person name="Lengerova M."/>
            <person name="Obruca S."/>
            <person name="Sedlar K."/>
        </authorList>
    </citation>
    <scope>NUCLEOTIDE SEQUENCE [LARGE SCALE GENOMIC DNA]</scope>
    <source>
        <strain evidence="1 2">CCM 8960</strain>
        <plasmid evidence="1 2">pAT1</plasmid>
    </source>
</reference>
<evidence type="ECO:0000313" key="2">
    <source>
        <dbReference type="Proteomes" id="UP000826616"/>
    </source>
</evidence>
<keyword evidence="1" id="KW-0614">Plasmid</keyword>
<proteinExistence type="predicted"/>
<dbReference type="Proteomes" id="UP000826616">
    <property type="component" value="Plasmid pAT1"/>
</dbReference>
<geneLocation type="plasmid" evidence="1 2">
    <name>pAT1</name>
</geneLocation>
<sequence>MIHRDFCNPKYTKEYSSLRMQFHFLLSRHVCWDGLVSLSLKEMADRLSCSLQSIYKFIRKGIRDGILEQCGDRLYLLKRVGDYTQGYIKHYPFLESTEFQAMSLHAQRFVLYCLWSGVHTGRPLKRSLSALYHSSPERQGVLNLYTKKELYPVLEECKAFLKLEIETTRGQEKVLVRGLREEYALQGALENQGEKLWLEEQLWKEDCEHLVSSEAKENLLRMKKEYVNKFQEVGLELFCHALKKLMFSHKLFELNQAGEIGQYFRAILDELEEKMLPVLEKYMQSLENAYTATQHILVREADKLLTHFKEKWDKIRKAVYAIKNKVDPPEPKPVLQVDFKPYNWLEE</sequence>
<dbReference type="RefSeq" id="WP_220561123.1">
    <property type="nucleotide sequence ID" value="NZ_CP080765.1"/>
</dbReference>
<accession>A0ABX8YHC4</accession>
<gene>
    <name evidence="1" type="ORF">K3F53_18925</name>
</gene>
<protein>
    <recommendedName>
        <fullName evidence="3">Helix-turn-helix domain-containing protein</fullName>
    </recommendedName>
</protein>
<evidence type="ECO:0000313" key="1">
    <source>
        <dbReference type="EMBL" id="QYY44719.1"/>
    </source>
</evidence>
<dbReference type="GeneID" id="97143457"/>